<accession>A0AC61Y6C9</accession>
<dbReference type="Proteomes" id="UP000356253">
    <property type="component" value="Unassembled WGS sequence"/>
</dbReference>
<proteinExistence type="predicted"/>
<evidence type="ECO:0000313" key="2">
    <source>
        <dbReference type="Proteomes" id="UP000356253"/>
    </source>
</evidence>
<comment type="caution">
    <text evidence="1">The sequence shown here is derived from an EMBL/GenBank/DDBJ whole genome shotgun (WGS) entry which is preliminary data.</text>
</comment>
<gene>
    <name evidence="1" type="ORF">FVB9532_01293</name>
</gene>
<dbReference type="EMBL" id="CABVMM010000004">
    <property type="protein sequence ID" value="VVV00032.1"/>
    <property type="molecule type" value="Genomic_DNA"/>
</dbReference>
<evidence type="ECO:0000313" key="1">
    <source>
        <dbReference type="EMBL" id="VVV00032.1"/>
    </source>
</evidence>
<organism evidence="1 2">
    <name type="scientific">Mesonia oceanica</name>
    <dbReference type="NCBI Taxonomy" id="2687242"/>
    <lineage>
        <taxon>Bacteria</taxon>
        <taxon>Pseudomonadati</taxon>
        <taxon>Bacteroidota</taxon>
        <taxon>Flavobacteriia</taxon>
        <taxon>Flavobacteriales</taxon>
        <taxon>Flavobacteriaceae</taxon>
        <taxon>Mesonia</taxon>
    </lineage>
</organism>
<sequence length="30" mass="3511">MSFYNSSKSLKFINIKFNTVRDGSEKARLE</sequence>
<reference evidence="1" key="1">
    <citation type="submission" date="2019-09" db="EMBL/GenBank/DDBJ databases">
        <authorList>
            <person name="Rodrigo-Torres L."/>
            <person name="Arahal R. D."/>
            <person name="Lucena T."/>
        </authorList>
    </citation>
    <scope>NUCLEOTIDE SEQUENCE</scope>
    <source>
        <strain evidence="1">ISS653</strain>
    </source>
</reference>
<keyword evidence="2" id="KW-1185">Reference proteome</keyword>
<name>A0AC61Y6C9_9FLAO</name>
<protein>
    <submittedName>
        <fullName evidence="1">Uncharacterized protein</fullName>
    </submittedName>
</protein>